<dbReference type="STRING" id="1122240.GCA_000620105_03533"/>
<dbReference type="InterPro" id="IPR027417">
    <property type="entry name" value="P-loop_NTPase"/>
</dbReference>
<dbReference type="GO" id="GO:0005524">
    <property type="term" value="F:ATP binding"/>
    <property type="evidence" value="ECO:0007669"/>
    <property type="project" value="UniProtKB-KW"/>
</dbReference>
<gene>
    <name evidence="12" type="ORF">DAI18_14695</name>
</gene>
<dbReference type="OrthoDB" id="5296765at2"/>
<dbReference type="EMBL" id="CP028519">
    <property type="protein sequence ID" value="AVY95152.1"/>
    <property type="molecule type" value="Genomic_DNA"/>
</dbReference>
<keyword evidence="9" id="KW-0406">Ion transport</keyword>
<keyword evidence="3" id="KW-0813">Transport</keyword>
<dbReference type="InterPro" id="IPR051535">
    <property type="entry name" value="Siderophore_ABC-ATPase"/>
</dbReference>
<dbReference type="Gene3D" id="3.40.50.300">
    <property type="entry name" value="P-loop containing nucleotide triphosphate hydrolases"/>
    <property type="match status" value="1"/>
</dbReference>
<evidence type="ECO:0000256" key="7">
    <source>
        <dbReference type="ARBA" id="ARBA00022840"/>
    </source>
</evidence>
<dbReference type="PROSITE" id="PS50893">
    <property type="entry name" value="ABC_TRANSPORTER_2"/>
    <property type="match status" value="1"/>
</dbReference>
<keyword evidence="6" id="KW-0547">Nucleotide-binding</keyword>
<protein>
    <submittedName>
        <fullName evidence="12">Iron ABC transporter ATP-binding protein</fullName>
    </submittedName>
</protein>
<evidence type="ECO:0000256" key="4">
    <source>
        <dbReference type="ARBA" id="ARBA00022475"/>
    </source>
</evidence>
<keyword evidence="5" id="KW-0410">Iron transport</keyword>
<evidence type="ECO:0000259" key="11">
    <source>
        <dbReference type="PROSITE" id="PS50893"/>
    </source>
</evidence>
<evidence type="ECO:0000313" key="13">
    <source>
        <dbReference type="Proteomes" id="UP000244173"/>
    </source>
</evidence>
<dbReference type="GO" id="GO:0006826">
    <property type="term" value="P:iron ion transport"/>
    <property type="evidence" value="ECO:0007669"/>
    <property type="project" value="UniProtKB-KW"/>
</dbReference>
<dbReference type="KEGG" id="maer:DAI18_14695"/>
<keyword evidence="8" id="KW-0408">Iron</keyword>
<proteinExistence type="inferred from homology"/>
<dbReference type="Proteomes" id="UP000244173">
    <property type="component" value="Chromosome"/>
</dbReference>
<dbReference type="InterPro" id="IPR017871">
    <property type="entry name" value="ABC_transporter-like_CS"/>
</dbReference>
<accession>A0A2S0PCU1</accession>
<dbReference type="PANTHER" id="PTHR42771:SF7">
    <property type="entry name" value="ABC-TYPE COBALAMIN_FE3+-SIDEROPHORES TRANSPORT SYSTEM, ATPASE COMPONENT"/>
    <property type="match status" value="1"/>
</dbReference>
<dbReference type="RefSeq" id="WP_107889780.1">
    <property type="nucleotide sequence ID" value="NZ_CP028519.1"/>
</dbReference>
<comment type="subcellular location">
    <subcellularLocation>
        <location evidence="1">Cell membrane</location>
        <topology evidence="1">Peripheral membrane protein</topology>
    </subcellularLocation>
</comment>
<reference evidence="12 13" key="1">
    <citation type="submission" date="2018-04" db="EMBL/GenBank/DDBJ databases">
        <title>Denitrifier Microvirgula.</title>
        <authorList>
            <person name="Anderson E."/>
            <person name="Jang J."/>
            <person name="Ishii S."/>
        </authorList>
    </citation>
    <scope>NUCLEOTIDE SEQUENCE [LARGE SCALE GENOMIC DNA]</scope>
    <source>
        <strain evidence="12 13">BE2.4</strain>
    </source>
</reference>
<dbReference type="PROSITE" id="PS00211">
    <property type="entry name" value="ABC_TRANSPORTER_1"/>
    <property type="match status" value="1"/>
</dbReference>
<dbReference type="Pfam" id="PF00005">
    <property type="entry name" value="ABC_tran"/>
    <property type="match status" value="1"/>
</dbReference>
<dbReference type="SUPFAM" id="SSF52540">
    <property type="entry name" value="P-loop containing nucleoside triphosphate hydrolases"/>
    <property type="match status" value="1"/>
</dbReference>
<dbReference type="FunFam" id="3.40.50.300:FF:000134">
    <property type="entry name" value="Iron-enterobactin ABC transporter ATP-binding protein"/>
    <property type="match status" value="1"/>
</dbReference>
<dbReference type="AlphaFoldDB" id="A0A2S0PCU1"/>
<evidence type="ECO:0000313" key="12">
    <source>
        <dbReference type="EMBL" id="AVY95152.1"/>
    </source>
</evidence>
<evidence type="ECO:0000256" key="2">
    <source>
        <dbReference type="ARBA" id="ARBA00005417"/>
    </source>
</evidence>
<evidence type="ECO:0000256" key="6">
    <source>
        <dbReference type="ARBA" id="ARBA00022741"/>
    </source>
</evidence>
<dbReference type="CDD" id="cd03214">
    <property type="entry name" value="ABC_Iron-Siderophores_B12_Hemin"/>
    <property type="match status" value="1"/>
</dbReference>
<dbReference type="GO" id="GO:0016887">
    <property type="term" value="F:ATP hydrolysis activity"/>
    <property type="evidence" value="ECO:0007669"/>
    <property type="project" value="InterPro"/>
</dbReference>
<keyword evidence="13" id="KW-1185">Reference proteome</keyword>
<feature type="domain" description="ABC transporter" evidence="11">
    <location>
        <begin position="4"/>
        <end position="236"/>
    </location>
</feature>
<dbReference type="SMART" id="SM00382">
    <property type="entry name" value="AAA"/>
    <property type="match status" value="1"/>
</dbReference>
<evidence type="ECO:0000256" key="8">
    <source>
        <dbReference type="ARBA" id="ARBA00023004"/>
    </source>
</evidence>
<comment type="similarity">
    <text evidence="2">Belongs to the ABC transporter superfamily.</text>
</comment>
<dbReference type="GO" id="GO:0005886">
    <property type="term" value="C:plasma membrane"/>
    <property type="evidence" value="ECO:0007669"/>
    <property type="project" value="UniProtKB-SubCell"/>
</dbReference>
<dbReference type="InterPro" id="IPR003593">
    <property type="entry name" value="AAA+_ATPase"/>
</dbReference>
<dbReference type="PANTHER" id="PTHR42771">
    <property type="entry name" value="IRON(3+)-HYDROXAMATE IMPORT ATP-BINDING PROTEIN FHUC"/>
    <property type="match status" value="1"/>
</dbReference>
<name>A0A2S0PCU1_9NEIS</name>
<evidence type="ECO:0000256" key="5">
    <source>
        <dbReference type="ARBA" id="ARBA00022496"/>
    </source>
</evidence>
<evidence type="ECO:0000256" key="10">
    <source>
        <dbReference type="ARBA" id="ARBA00023136"/>
    </source>
</evidence>
<evidence type="ECO:0000256" key="1">
    <source>
        <dbReference type="ARBA" id="ARBA00004202"/>
    </source>
</evidence>
<keyword evidence="10" id="KW-0472">Membrane</keyword>
<evidence type="ECO:0000256" key="9">
    <source>
        <dbReference type="ARBA" id="ARBA00023065"/>
    </source>
</evidence>
<dbReference type="InterPro" id="IPR003439">
    <property type="entry name" value="ABC_transporter-like_ATP-bd"/>
</dbReference>
<keyword evidence="7 12" id="KW-0067">ATP-binding</keyword>
<organism evidence="12 13">
    <name type="scientific">Microvirgula aerodenitrificans</name>
    <dbReference type="NCBI Taxonomy" id="57480"/>
    <lineage>
        <taxon>Bacteria</taxon>
        <taxon>Pseudomonadati</taxon>
        <taxon>Pseudomonadota</taxon>
        <taxon>Betaproteobacteria</taxon>
        <taxon>Neisseriales</taxon>
        <taxon>Aquaspirillaceae</taxon>
        <taxon>Microvirgula</taxon>
    </lineage>
</organism>
<sequence>MPSLSLHQLHVRYGRREVIHDLNAPRIEAGKVTALLGPNGSGKSTLLKAVAGLASADGRIEFDGHALRRQNGPSRQVAYLPQTLPPAVRLRVLESVLVARQATATGLGQSGREQDVLALLERLGIAHLALCFLDQLSGGQRQLVGIAQALVREPAILLLDEPLSALDLNHQFHVMELLRQETRRRGMVTVVVLHDINVALRHTDHVLVLQAGRLVADGVPAAVVTPAILAEVYGVQGRVEACSHGQAMVMVDGLVAAPV</sequence>
<keyword evidence="4" id="KW-1003">Cell membrane</keyword>
<evidence type="ECO:0000256" key="3">
    <source>
        <dbReference type="ARBA" id="ARBA00022448"/>
    </source>
</evidence>